<dbReference type="Proteomes" id="UP000619355">
    <property type="component" value="Unassembled WGS sequence"/>
</dbReference>
<name>A0A919C237_9ACTN</name>
<feature type="transmembrane region" description="Helical" evidence="1">
    <location>
        <begin position="153"/>
        <end position="174"/>
    </location>
</feature>
<evidence type="ECO:0008006" key="4">
    <source>
        <dbReference type="Google" id="ProtNLM"/>
    </source>
</evidence>
<evidence type="ECO:0000313" key="3">
    <source>
        <dbReference type="Proteomes" id="UP000619355"/>
    </source>
</evidence>
<dbReference type="RefSeq" id="WP_189979677.1">
    <property type="nucleotide sequence ID" value="NZ_BNBF01000003.1"/>
</dbReference>
<keyword evidence="1" id="KW-0812">Transmembrane</keyword>
<feature type="transmembrane region" description="Helical" evidence="1">
    <location>
        <begin position="194"/>
        <end position="213"/>
    </location>
</feature>
<feature type="transmembrane region" description="Helical" evidence="1">
    <location>
        <begin position="45"/>
        <end position="65"/>
    </location>
</feature>
<proteinExistence type="predicted"/>
<organism evidence="2 3">
    <name type="scientific">Streptomyces capoamus</name>
    <dbReference type="NCBI Taxonomy" id="68183"/>
    <lineage>
        <taxon>Bacteria</taxon>
        <taxon>Bacillati</taxon>
        <taxon>Actinomycetota</taxon>
        <taxon>Actinomycetes</taxon>
        <taxon>Kitasatosporales</taxon>
        <taxon>Streptomycetaceae</taxon>
        <taxon>Streptomyces</taxon>
    </lineage>
</organism>
<comment type="caution">
    <text evidence="2">The sequence shown here is derived from an EMBL/GenBank/DDBJ whole genome shotgun (WGS) entry which is preliminary data.</text>
</comment>
<sequence>MIALVRYMFTVLLLSQRYLAPLLLFLGLVAVLTSSDTGPLTATYASVAGAMLPCSVWLTMTLIGLEDQAHRSIVVVSAGGPLRVLLATVGTAATWCLLLLSAGLVLPLLFGTHTPGLADLALGTVAQLTSACTGMAIGVICSRLVFRRQGYALVLALVLLLAMLLGKGVTPVNILLTHLQNASDSADTLAPTGALLAVTTGILAAAVAMTHAITCRKA</sequence>
<dbReference type="AlphaFoldDB" id="A0A919C237"/>
<gene>
    <name evidence="2" type="ORF">GCM10018980_16510</name>
</gene>
<keyword evidence="3" id="KW-1185">Reference proteome</keyword>
<keyword evidence="1" id="KW-1133">Transmembrane helix</keyword>
<dbReference type="EMBL" id="BNBF01000003">
    <property type="protein sequence ID" value="GHG41409.1"/>
    <property type="molecule type" value="Genomic_DNA"/>
</dbReference>
<accession>A0A919C237</accession>
<feature type="transmembrane region" description="Helical" evidence="1">
    <location>
        <begin position="85"/>
        <end position="110"/>
    </location>
</feature>
<reference evidence="3" key="1">
    <citation type="journal article" date="2019" name="Int. J. Syst. Evol. Microbiol.">
        <title>The Global Catalogue of Microorganisms (GCM) 10K type strain sequencing project: providing services to taxonomists for standard genome sequencing and annotation.</title>
        <authorList>
            <consortium name="The Broad Institute Genomics Platform"/>
            <consortium name="The Broad Institute Genome Sequencing Center for Infectious Disease"/>
            <person name="Wu L."/>
            <person name="Ma J."/>
        </authorList>
    </citation>
    <scope>NUCLEOTIDE SEQUENCE [LARGE SCALE GENOMIC DNA]</scope>
    <source>
        <strain evidence="3">JCM 4253</strain>
    </source>
</reference>
<feature type="transmembrane region" description="Helical" evidence="1">
    <location>
        <begin position="122"/>
        <end position="146"/>
    </location>
</feature>
<evidence type="ECO:0000256" key="1">
    <source>
        <dbReference type="SAM" id="Phobius"/>
    </source>
</evidence>
<protein>
    <recommendedName>
        <fullName evidence="4">ABC transporter</fullName>
    </recommendedName>
</protein>
<evidence type="ECO:0000313" key="2">
    <source>
        <dbReference type="EMBL" id="GHG41409.1"/>
    </source>
</evidence>
<keyword evidence="1" id="KW-0472">Membrane</keyword>